<organism evidence="3 4">
    <name type="scientific">Thalassiosira pseudonana</name>
    <name type="common">Marine diatom</name>
    <name type="synonym">Cyclotella nana</name>
    <dbReference type="NCBI Taxonomy" id="35128"/>
    <lineage>
        <taxon>Eukaryota</taxon>
        <taxon>Sar</taxon>
        <taxon>Stramenopiles</taxon>
        <taxon>Ochrophyta</taxon>
        <taxon>Bacillariophyta</taxon>
        <taxon>Coscinodiscophyceae</taxon>
        <taxon>Thalassiosirophycidae</taxon>
        <taxon>Thalassiosirales</taxon>
        <taxon>Thalassiosiraceae</taxon>
        <taxon>Thalassiosira</taxon>
    </lineage>
</organism>
<dbReference type="PaxDb" id="35128-Thaps8371"/>
<feature type="compositionally biased region" description="Polar residues" evidence="1">
    <location>
        <begin position="663"/>
        <end position="674"/>
    </location>
</feature>
<name>B8C9A8_THAPS</name>
<keyword evidence="2" id="KW-1133">Transmembrane helix</keyword>
<dbReference type="EMBL" id="CM000646">
    <property type="protein sequence ID" value="EED90013.1"/>
    <property type="molecule type" value="Genomic_DNA"/>
</dbReference>
<reference evidence="3 4" key="1">
    <citation type="journal article" date="2004" name="Science">
        <title>The genome of the diatom Thalassiosira pseudonana: ecology, evolution, and metabolism.</title>
        <authorList>
            <person name="Armbrust E.V."/>
            <person name="Berges J.A."/>
            <person name="Bowler C."/>
            <person name="Green B.R."/>
            <person name="Martinez D."/>
            <person name="Putnam N.H."/>
            <person name="Zhou S."/>
            <person name="Allen A.E."/>
            <person name="Apt K.E."/>
            <person name="Bechner M."/>
            <person name="Brzezinski M.A."/>
            <person name="Chaal B.K."/>
            <person name="Chiovitti A."/>
            <person name="Davis A.K."/>
            <person name="Demarest M.S."/>
            <person name="Detter J.C."/>
            <person name="Glavina T."/>
            <person name="Goodstein D."/>
            <person name="Hadi M.Z."/>
            <person name="Hellsten U."/>
            <person name="Hildebrand M."/>
            <person name="Jenkins B.D."/>
            <person name="Jurka J."/>
            <person name="Kapitonov V.V."/>
            <person name="Kroger N."/>
            <person name="Lau W.W."/>
            <person name="Lane T.W."/>
            <person name="Larimer F.W."/>
            <person name="Lippmeier J.C."/>
            <person name="Lucas S."/>
            <person name="Medina M."/>
            <person name="Montsant A."/>
            <person name="Obornik M."/>
            <person name="Parker M.S."/>
            <person name="Palenik B."/>
            <person name="Pazour G.J."/>
            <person name="Richardson P.M."/>
            <person name="Rynearson T.A."/>
            <person name="Saito M.A."/>
            <person name="Schwartz D.C."/>
            <person name="Thamatrakoln K."/>
            <person name="Valentin K."/>
            <person name="Vardi A."/>
            <person name="Wilkerson F.P."/>
            <person name="Rokhsar D.S."/>
        </authorList>
    </citation>
    <scope>NUCLEOTIDE SEQUENCE [LARGE SCALE GENOMIC DNA]</scope>
    <source>
        <strain evidence="3 4">CCMP1335</strain>
    </source>
</reference>
<dbReference type="eggNOG" id="ENOG502QZDB">
    <property type="taxonomic scope" value="Eukaryota"/>
</dbReference>
<dbReference type="RefSeq" id="XP_002292817.1">
    <property type="nucleotide sequence ID" value="XM_002292781.1"/>
</dbReference>
<dbReference type="AlphaFoldDB" id="B8C9A8"/>
<feature type="region of interest" description="Disordered" evidence="1">
    <location>
        <begin position="653"/>
        <end position="674"/>
    </location>
</feature>
<evidence type="ECO:0000256" key="1">
    <source>
        <dbReference type="SAM" id="MobiDB-lite"/>
    </source>
</evidence>
<feature type="compositionally biased region" description="Polar residues" evidence="1">
    <location>
        <begin position="60"/>
        <end position="81"/>
    </location>
</feature>
<keyword evidence="4" id="KW-1185">Reference proteome</keyword>
<dbReference type="GeneID" id="7445869"/>
<feature type="transmembrane region" description="Helical" evidence="2">
    <location>
        <begin position="410"/>
        <end position="432"/>
    </location>
</feature>
<feature type="compositionally biased region" description="Low complexity" evidence="1">
    <location>
        <begin position="82"/>
        <end position="95"/>
    </location>
</feature>
<feature type="compositionally biased region" description="Low complexity" evidence="1">
    <location>
        <begin position="494"/>
        <end position="508"/>
    </location>
</feature>
<accession>B8C9A8</accession>
<keyword evidence="2" id="KW-0812">Transmembrane</keyword>
<evidence type="ECO:0000313" key="3">
    <source>
        <dbReference type="EMBL" id="EED90013.1"/>
    </source>
</evidence>
<feature type="region of interest" description="Disordered" evidence="1">
    <location>
        <begin position="57"/>
        <end position="95"/>
    </location>
</feature>
<evidence type="ECO:0000313" key="4">
    <source>
        <dbReference type="Proteomes" id="UP000001449"/>
    </source>
</evidence>
<keyword evidence="2" id="KW-0472">Membrane</keyword>
<evidence type="ECO:0000256" key="2">
    <source>
        <dbReference type="SAM" id="Phobius"/>
    </source>
</evidence>
<dbReference type="KEGG" id="tps:THAPSDRAFT_8371"/>
<dbReference type="InParanoid" id="B8C9A8"/>
<gene>
    <name evidence="3" type="ORF">THAPSDRAFT_8371</name>
</gene>
<feature type="region of interest" description="Disordered" evidence="1">
    <location>
        <begin position="573"/>
        <end position="595"/>
    </location>
</feature>
<dbReference type="HOGENOM" id="CLU_408010_0_0_1"/>
<sequence length="674" mass="71459">MAQNSSMETRANVLSSKVNPTVDPSLALFIPPVTTEAAVEEGSSATNATAMDAIAEDASTKATGSSTVGPTKANTQMNSDNTASSSATLSPMLSSSTEVPQIESAQMKTTSSTQGPCSNDFPGWDSATQPCPNAIDIFEGAITTESPTATTATNATSSVKEYPSFYSCTVESIEELSNGEDDNKGGTIPISISFNYEMYTPSDATDDDIASTLSTFERQLANGVASELGLDDCPTTDIADVALSIAKAATVGGGRALKKSYLRRSLVGDEMERGLRRVNEENSFVGVSTEPLDEVDKSLLACTSEVTLEAESKCTSIHGYMTAWVTVEQIRLLRQLGHPATTVEEHEEVLLDIVQSYIMQSQTAYLNDNLLHVAYMEPRDLKLNIIDPEVLVRPINPVNSGGDSSSRAKALHVGLGVAGAFFAMCVAGMAVVHRRRRQRRQGRTREMNEPDVDMEGQVIEDGPFGAVSPQYKPSYDDSEDDGSADGAFPTVANMDSMMASDGGSMHGSPQDEDDASQASSLPPAKDEDIPTSNLFGLRPGIKSDDVFDQAAVQSPSSTGKYLDDSLIAPLSPVNKTFEEDDESRADSAATPQEDDEFVADSNLIGMPTPGDQSDATRFVGDIAVSPSESTIVASGSAKIDDSAPMLVEDVSTDFDDDIEAQASHPSTDSVPRLV</sequence>
<dbReference type="OMA" id="AYMEPRD"/>
<reference evidence="3 4" key="2">
    <citation type="journal article" date="2008" name="Nature">
        <title>The Phaeodactylum genome reveals the evolutionary history of diatom genomes.</title>
        <authorList>
            <person name="Bowler C."/>
            <person name="Allen A.E."/>
            <person name="Badger J.H."/>
            <person name="Grimwood J."/>
            <person name="Jabbari K."/>
            <person name="Kuo A."/>
            <person name="Maheswari U."/>
            <person name="Martens C."/>
            <person name="Maumus F."/>
            <person name="Otillar R.P."/>
            <person name="Rayko E."/>
            <person name="Salamov A."/>
            <person name="Vandepoele K."/>
            <person name="Beszteri B."/>
            <person name="Gruber A."/>
            <person name="Heijde M."/>
            <person name="Katinka M."/>
            <person name="Mock T."/>
            <person name="Valentin K."/>
            <person name="Verret F."/>
            <person name="Berges J.A."/>
            <person name="Brownlee C."/>
            <person name="Cadoret J.P."/>
            <person name="Chiovitti A."/>
            <person name="Choi C.J."/>
            <person name="Coesel S."/>
            <person name="De Martino A."/>
            <person name="Detter J.C."/>
            <person name="Durkin C."/>
            <person name="Falciatore A."/>
            <person name="Fournet J."/>
            <person name="Haruta M."/>
            <person name="Huysman M.J."/>
            <person name="Jenkins B.D."/>
            <person name="Jiroutova K."/>
            <person name="Jorgensen R.E."/>
            <person name="Joubert Y."/>
            <person name="Kaplan A."/>
            <person name="Kroger N."/>
            <person name="Kroth P.G."/>
            <person name="La Roche J."/>
            <person name="Lindquist E."/>
            <person name="Lommer M."/>
            <person name="Martin-Jezequel V."/>
            <person name="Lopez P.J."/>
            <person name="Lucas S."/>
            <person name="Mangogna M."/>
            <person name="McGinnis K."/>
            <person name="Medlin L.K."/>
            <person name="Montsant A."/>
            <person name="Oudot-Le Secq M.P."/>
            <person name="Napoli C."/>
            <person name="Obornik M."/>
            <person name="Parker M.S."/>
            <person name="Petit J.L."/>
            <person name="Porcel B.M."/>
            <person name="Poulsen N."/>
            <person name="Robison M."/>
            <person name="Rychlewski L."/>
            <person name="Rynearson T.A."/>
            <person name="Schmutz J."/>
            <person name="Shapiro H."/>
            <person name="Siaut M."/>
            <person name="Stanley M."/>
            <person name="Sussman M.R."/>
            <person name="Taylor A.R."/>
            <person name="Vardi A."/>
            <person name="von Dassow P."/>
            <person name="Vyverman W."/>
            <person name="Willis A."/>
            <person name="Wyrwicz L.S."/>
            <person name="Rokhsar D.S."/>
            <person name="Weissenbach J."/>
            <person name="Armbrust E.V."/>
            <person name="Green B.R."/>
            <person name="Van de Peer Y."/>
            <person name="Grigoriev I.V."/>
        </authorList>
    </citation>
    <scope>NUCLEOTIDE SEQUENCE [LARGE SCALE GENOMIC DNA]</scope>
    <source>
        <strain evidence="3 4">CCMP1335</strain>
    </source>
</reference>
<dbReference type="Proteomes" id="UP000001449">
    <property type="component" value="Chromosome 10"/>
</dbReference>
<proteinExistence type="predicted"/>
<protein>
    <submittedName>
        <fullName evidence="3">Uncharacterized protein</fullName>
    </submittedName>
</protein>
<feature type="region of interest" description="Disordered" evidence="1">
    <location>
        <begin position="434"/>
        <end position="537"/>
    </location>
</feature>